<evidence type="ECO:0000256" key="6">
    <source>
        <dbReference type="ARBA" id="ARBA00022989"/>
    </source>
</evidence>
<evidence type="ECO:0000256" key="13">
    <source>
        <dbReference type="SAM" id="Coils"/>
    </source>
</evidence>
<evidence type="ECO:0000256" key="5">
    <source>
        <dbReference type="ARBA" id="ARBA00022781"/>
    </source>
</evidence>
<keyword evidence="4 11" id="KW-0812">Transmembrane</keyword>
<dbReference type="RefSeq" id="YP_009582607.1">
    <property type="nucleotide sequence ID" value="NC_041556.1"/>
</dbReference>
<gene>
    <name evidence="11 14" type="primary">atpF</name>
</gene>
<evidence type="ECO:0000256" key="9">
    <source>
        <dbReference type="ARBA" id="ARBA00023310"/>
    </source>
</evidence>
<sequence length="182" mass="20279">MVDAIDSVITAHWSIAGGFALNTNPLETNLINLGAVLALLVYLGRGVLSNSLDNRERTILGTIRDAEARYGEAAERLNQARTRLRKAKIRADEIRVSGIARVQREKQELIDSADGDLKRLEHSRNATISFEGQKAIEQIRQQVSRLALERALGSLNIRSNNELQLRMIDQNIGLLKGVERND</sequence>
<feature type="coiled-coil region" evidence="13">
    <location>
        <begin position="63"/>
        <end position="97"/>
    </location>
</feature>
<dbReference type="Pfam" id="PF00430">
    <property type="entry name" value="ATP-synt_B"/>
    <property type="match status" value="1"/>
</dbReference>
<dbReference type="GO" id="GO:0046933">
    <property type="term" value="F:proton-transporting ATP synthase activity, rotational mechanism"/>
    <property type="evidence" value="ECO:0007669"/>
    <property type="project" value="UniProtKB-UniRule"/>
</dbReference>
<keyword evidence="14" id="KW-0150">Chloroplast</keyword>
<protein>
    <recommendedName>
        <fullName evidence="11">ATP synthase subunit b, chloroplastic</fullName>
    </recommendedName>
    <alternativeName>
        <fullName evidence="11">ATP synthase F(0) sector subunit b</fullName>
    </alternativeName>
    <alternativeName>
        <fullName evidence="11">ATPase subunit I</fullName>
    </alternativeName>
</protein>
<keyword evidence="9 11" id="KW-0066">ATP synthesis</keyword>
<keyword evidence="11" id="KW-0793">Thylakoid</keyword>
<dbReference type="InterPro" id="IPR002146">
    <property type="entry name" value="ATP_synth_b/b'su_bac/chlpt"/>
</dbReference>
<comment type="miscellaneous">
    <text evidence="11">In plastids the F-type ATPase is also known as CF(1)CF(0).</text>
</comment>
<accession>A0A481ZJL0</accession>
<evidence type="ECO:0000256" key="1">
    <source>
        <dbReference type="ARBA" id="ARBA00004167"/>
    </source>
</evidence>
<proteinExistence type="inferred from homology"/>
<dbReference type="PANTHER" id="PTHR34264">
    <property type="entry name" value="ATP SYNTHASE SUBUNIT B, CHLOROPLASTIC"/>
    <property type="match status" value="1"/>
</dbReference>
<evidence type="ECO:0000256" key="11">
    <source>
        <dbReference type="HAMAP-Rule" id="MF_01398"/>
    </source>
</evidence>
<evidence type="ECO:0000256" key="10">
    <source>
        <dbReference type="ARBA" id="ARBA00025198"/>
    </source>
</evidence>
<comment type="similarity">
    <text evidence="11 12">Belongs to the ATPase B chain family.</text>
</comment>
<geneLocation type="chloroplast" evidence="14"/>
<dbReference type="HAMAP" id="MF_01398">
    <property type="entry name" value="ATP_synth_b_bprime"/>
    <property type="match status" value="1"/>
</dbReference>
<evidence type="ECO:0000256" key="12">
    <source>
        <dbReference type="RuleBase" id="RU003848"/>
    </source>
</evidence>
<keyword evidence="13" id="KW-0175">Coiled coil</keyword>
<keyword evidence="14" id="KW-0934">Plastid</keyword>
<comment type="subcellular location">
    <subcellularLocation>
        <location evidence="1">Membrane</location>
        <topology evidence="1">Single-pass membrane protein</topology>
    </subcellularLocation>
    <subcellularLocation>
        <location evidence="11">Plastid</location>
        <location evidence="11">Chloroplast thylakoid membrane</location>
        <topology evidence="11">Single-pass membrane protein</topology>
    </subcellularLocation>
</comment>
<evidence type="ECO:0000256" key="4">
    <source>
        <dbReference type="ARBA" id="ARBA00022692"/>
    </source>
</evidence>
<keyword evidence="6 11" id="KW-1133">Transmembrane helix</keyword>
<evidence type="ECO:0000256" key="3">
    <source>
        <dbReference type="ARBA" id="ARBA00022547"/>
    </source>
</evidence>
<evidence type="ECO:0000256" key="8">
    <source>
        <dbReference type="ARBA" id="ARBA00023136"/>
    </source>
</evidence>
<dbReference type="AlphaFoldDB" id="A0A481ZJL0"/>
<evidence type="ECO:0000256" key="2">
    <source>
        <dbReference type="ARBA" id="ARBA00022448"/>
    </source>
</evidence>
<dbReference type="GeneID" id="39710912"/>
<organism evidence="14">
    <name type="scientific">Selaginella lyallii</name>
    <dbReference type="NCBI Taxonomy" id="137159"/>
    <lineage>
        <taxon>Eukaryota</taxon>
        <taxon>Viridiplantae</taxon>
        <taxon>Streptophyta</taxon>
        <taxon>Embryophyta</taxon>
        <taxon>Tracheophyta</taxon>
        <taxon>Lycopodiopsida</taxon>
        <taxon>Selaginellales</taxon>
        <taxon>Selaginellaceae</taxon>
        <taxon>Selaginella</taxon>
    </lineage>
</organism>
<dbReference type="CDD" id="cd06503">
    <property type="entry name" value="ATP-synt_Fo_b"/>
    <property type="match status" value="1"/>
</dbReference>
<keyword evidence="2 11" id="KW-0813">Transport</keyword>
<dbReference type="GO" id="GO:0009535">
    <property type="term" value="C:chloroplast thylakoid membrane"/>
    <property type="evidence" value="ECO:0007669"/>
    <property type="project" value="UniProtKB-SubCell"/>
</dbReference>
<comment type="function">
    <text evidence="10 11">F(1)F(0) ATP synthase produces ATP from ADP in the presence of a proton or sodium gradient. F-type ATPases consist of two structural domains, F(1) containing the extramembraneous catalytic core and F(0) containing the membrane proton channel, linked together by a central stalk and a peripheral stalk. During catalysis, ATP synthesis in the catalytic domain of F(1) is coupled via a rotary mechanism of the central stalk subunits to proton translocation.</text>
</comment>
<evidence type="ECO:0000313" key="14">
    <source>
        <dbReference type="EMBL" id="QBL02080.1"/>
    </source>
</evidence>
<keyword evidence="5 11" id="KW-0375">Hydrogen ion transport</keyword>
<keyword evidence="8 11" id="KW-0472">Membrane</keyword>
<keyword evidence="3 11" id="KW-0138">CF(0)</keyword>
<dbReference type="GO" id="GO:0045259">
    <property type="term" value="C:proton-transporting ATP synthase complex"/>
    <property type="evidence" value="ECO:0007669"/>
    <property type="project" value="UniProtKB-KW"/>
</dbReference>
<evidence type="ECO:0000256" key="7">
    <source>
        <dbReference type="ARBA" id="ARBA00023065"/>
    </source>
</evidence>
<keyword evidence="7 11" id="KW-0406">Ion transport</keyword>
<dbReference type="PANTHER" id="PTHR34264:SF3">
    <property type="entry name" value="ATP SYNTHASE SUBUNIT B, CHLOROPLASTIC"/>
    <property type="match status" value="1"/>
</dbReference>
<comment type="function">
    <text evidence="11">Component of the F(0) channel, it forms part of the peripheral stalk, linking F(1) to F(0).</text>
</comment>
<comment type="subunit">
    <text evidence="11">F-type ATPases have 2 components, F(1) - the catalytic core - and F(0) - the membrane proton channel. F(1) has five subunits: alpha(3), beta(3), gamma(1), delta(1), epsilon(1). F(0) has four main subunits: a(1), b(1), b'(1) and c(10-14). The alpha and beta chains form an alternating ring which encloses part of the gamma chain. F(1) is attached to F(0) by a central stalk formed by the gamma and epsilon chains, while a peripheral stalk is formed by the delta, b and b' chains.</text>
</comment>
<dbReference type="EMBL" id="MK156800">
    <property type="protein sequence ID" value="QBL02080.1"/>
    <property type="molecule type" value="Genomic_DNA"/>
</dbReference>
<name>A0A481ZJL0_9TRAC</name>
<reference evidence="14" key="1">
    <citation type="journal article" date="2019" name="J. ISSAAS">
        <title>The Unique Evolutionary Trajectory 1 and Dynamic Conformations of DR and IR/DR coexisting Plastomes of the Early Vascular Plant Selaginellaceae (Lycophyte).</title>
        <authorList>
            <person name="Zhang H.-R."/>
            <person name="Xiang Q.-P."/>
            <person name="Zhang X.-C."/>
        </authorList>
    </citation>
    <scope>NUCLEOTIDE SEQUENCE</scope>
</reference>